<organism evidence="1 2">
    <name type="scientific">Lindgomyces ingoldianus</name>
    <dbReference type="NCBI Taxonomy" id="673940"/>
    <lineage>
        <taxon>Eukaryota</taxon>
        <taxon>Fungi</taxon>
        <taxon>Dikarya</taxon>
        <taxon>Ascomycota</taxon>
        <taxon>Pezizomycotina</taxon>
        <taxon>Dothideomycetes</taxon>
        <taxon>Pleosporomycetidae</taxon>
        <taxon>Pleosporales</taxon>
        <taxon>Lindgomycetaceae</taxon>
        <taxon>Lindgomyces</taxon>
    </lineage>
</organism>
<keyword evidence="2" id="KW-1185">Reference proteome</keyword>
<sequence>MIALQGVLNNIRPNGTEAPGAYPGIIVASTSTENPNYFYMWTRDSALTMKMLIDEFLHGNTGLRIYIEDYLKAQAIIQTVSQRFQHCTSHKKLRRNCWSFHLQAVLVLVQGSQPTLALVVKAKS</sequence>
<protein>
    <submittedName>
        <fullName evidence="1">Uncharacterized protein</fullName>
    </submittedName>
</protein>
<evidence type="ECO:0000313" key="2">
    <source>
        <dbReference type="Proteomes" id="UP000799755"/>
    </source>
</evidence>
<dbReference type="Proteomes" id="UP000799755">
    <property type="component" value="Unassembled WGS sequence"/>
</dbReference>
<proteinExistence type="predicted"/>
<reference evidence="1" key="1">
    <citation type="journal article" date="2020" name="Stud. Mycol.">
        <title>101 Dothideomycetes genomes: a test case for predicting lifestyles and emergence of pathogens.</title>
        <authorList>
            <person name="Haridas S."/>
            <person name="Albert R."/>
            <person name="Binder M."/>
            <person name="Bloem J."/>
            <person name="Labutti K."/>
            <person name="Salamov A."/>
            <person name="Andreopoulos B."/>
            <person name="Baker S."/>
            <person name="Barry K."/>
            <person name="Bills G."/>
            <person name="Bluhm B."/>
            <person name="Cannon C."/>
            <person name="Castanera R."/>
            <person name="Culley D."/>
            <person name="Daum C."/>
            <person name="Ezra D."/>
            <person name="Gonzalez J."/>
            <person name="Henrissat B."/>
            <person name="Kuo A."/>
            <person name="Liang C."/>
            <person name="Lipzen A."/>
            <person name="Lutzoni F."/>
            <person name="Magnuson J."/>
            <person name="Mondo S."/>
            <person name="Nolan M."/>
            <person name="Ohm R."/>
            <person name="Pangilinan J."/>
            <person name="Park H.-J."/>
            <person name="Ramirez L."/>
            <person name="Alfaro M."/>
            <person name="Sun H."/>
            <person name="Tritt A."/>
            <person name="Yoshinaga Y."/>
            <person name="Zwiers L.-H."/>
            <person name="Turgeon B."/>
            <person name="Goodwin S."/>
            <person name="Spatafora J."/>
            <person name="Crous P."/>
            <person name="Grigoriev I."/>
        </authorList>
    </citation>
    <scope>NUCLEOTIDE SEQUENCE</scope>
    <source>
        <strain evidence="1">ATCC 200398</strain>
    </source>
</reference>
<accession>A0ACB6QMX0</accession>
<comment type="caution">
    <text evidence="1">The sequence shown here is derived from an EMBL/GenBank/DDBJ whole genome shotgun (WGS) entry which is preliminary data.</text>
</comment>
<evidence type="ECO:0000313" key="1">
    <source>
        <dbReference type="EMBL" id="KAF2467875.1"/>
    </source>
</evidence>
<gene>
    <name evidence="1" type="ORF">BDR25DRAFT_316495</name>
</gene>
<dbReference type="EMBL" id="MU003518">
    <property type="protein sequence ID" value="KAF2467875.1"/>
    <property type="molecule type" value="Genomic_DNA"/>
</dbReference>
<name>A0ACB6QMX0_9PLEO</name>